<dbReference type="SUPFAM" id="SSF57884">
    <property type="entry name" value="Ada DNA repair protein, N-terminal domain (N-Ada 10)"/>
    <property type="match status" value="1"/>
</dbReference>
<dbReference type="InterPro" id="IPR003265">
    <property type="entry name" value="HhH-GPD_domain"/>
</dbReference>
<dbReference type="Pfam" id="PF06029">
    <property type="entry name" value="AlkA_N"/>
    <property type="match status" value="1"/>
</dbReference>
<protein>
    <recommendedName>
        <fullName evidence="3">DNA-3-methyladenine glycosylase II</fullName>
        <ecNumber evidence="3">3.2.2.21</ecNumber>
    </recommendedName>
</protein>
<comment type="catalytic activity">
    <reaction evidence="1">
        <text>Hydrolysis of alkylated DNA, releasing 3-methyladenine, 3-methylguanine, 7-methylguanine and 7-methyladenine.</text>
        <dbReference type="EC" id="3.2.2.21"/>
    </reaction>
</comment>
<keyword evidence="5" id="KW-0808">Transferase</keyword>
<dbReference type="GO" id="GO:0008168">
    <property type="term" value="F:methyltransferase activity"/>
    <property type="evidence" value="ECO:0007669"/>
    <property type="project" value="UniProtKB-KW"/>
</dbReference>
<dbReference type="RefSeq" id="WP_353982107.1">
    <property type="nucleotide sequence ID" value="NZ_CP159578.1"/>
</dbReference>
<dbReference type="SUPFAM" id="SSF48150">
    <property type="entry name" value="DNA-glycosylase"/>
    <property type="match status" value="1"/>
</dbReference>
<evidence type="ECO:0000256" key="10">
    <source>
        <dbReference type="ARBA" id="ARBA00023125"/>
    </source>
</evidence>
<dbReference type="GO" id="GO:0032993">
    <property type="term" value="C:protein-DNA complex"/>
    <property type="evidence" value="ECO:0007669"/>
    <property type="project" value="TreeGrafter"/>
</dbReference>
<keyword evidence="11" id="KW-0010">Activator</keyword>
<evidence type="ECO:0000256" key="7">
    <source>
        <dbReference type="ARBA" id="ARBA00022763"/>
    </source>
</evidence>
<dbReference type="CDD" id="cd00056">
    <property type="entry name" value="ENDO3c"/>
    <property type="match status" value="1"/>
</dbReference>
<keyword evidence="10" id="KW-0238">DNA-binding</keyword>
<dbReference type="Gene3D" id="1.10.340.30">
    <property type="entry name" value="Hypothetical protein, domain 2"/>
    <property type="match status" value="1"/>
</dbReference>
<dbReference type="EC" id="3.2.2.21" evidence="3"/>
<comment type="cofactor">
    <cofactor evidence="2">
        <name>Zn(2+)</name>
        <dbReference type="ChEBI" id="CHEBI:29105"/>
    </cofactor>
</comment>
<dbReference type="GO" id="GO:0032259">
    <property type="term" value="P:methylation"/>
    <property type="evidence" value="ECO:0007669"/>
    <property type="project" value="UniProtKB-KW"/>
</dbReference>
<dbReference type="InterPro" id="IPR010316">
    <property type="entry name" value="AlkA_N"/>
</dbReference>
<dbReference type="Gene3D" id="1.10.10.60">
    <property type="entry name" value="Homeodomain-like"/>
    <property type="match status" value="1"/>
</dbReference>
<evidence type="ECO:0000256" key="8">
    <source>
        <dbReference type="ARBA" id="ARBA00022833"/>
    </source>
</evidence>
<feature type="compositionally biased region" description="Polar residues" evidence="14">
    <location>
        <begin position="1"/>
        <end position="16"/>
    </location>
</feature>
<evidence type="ECO:0000256" key="2">
    <source>
        <dbReference type="ARBA" id="ARBA00001947"/>
    </source>
</evidence>
<evidence type="ECO:0000256" key="13">
    <source>
        <dbReference type="ARBA" id="ARBA00023204"/>
    </source>
</evidence>
<keyword evidence="4" id="KW-0489">Methyltransferase</keyword>
<dbReference type="EMBL" id="CP159578">
    <property type="protein sequence ID" value="XCJ81350.1"/>
    <property type="molecule type" value="Genomic_DNA"/>
</dbReference>
<dbReference type="Gene3D" id="3.30.310.20">
    <property type="entry name" value="DNA-3-methyladenine glycosylase AlkA, N-terminal domain"/>
    <property type="match status" value="1"/>
</dbReference>
<proteinExistence type="predicted"/>
<evidence type="ECO:0000256" key="1">
    <source>
        <dbReference type="ARBA" id="ARBA00000086"/>
    </source>
</evidence>
<dbReference type="InterPro" id="IPR037046">
    <property type="entry name" value="AlkA_N_sf"/>
</dbReference>
<evidence type="ECO:0000256" key="6">
    <source>
        <dbReference type="ARBA" id="ARBA00022723"/>
    </source>
</evidence>
<dbReference type="SUPFAM" id="SSF55945">
    <property type="entry name" value="TATA-box binding protein-like"/>
    <property type="match status" value="1"/>
</dbReference>
<gene>
    <name evidence="16" type="ORF">ABV408_09265</name>
</gene>
<dbReference type="GO" id="GO:0003700">
    <property type="term" value="F:DNA-binding transcription factor activity"/>
    <property type="evidence" value="ECO:0007669"/>
    <property type="project" value="InterPro"/>
</dbReference>
<reference evidence="16" key="1">
    <citation type="submission" date="2024-06" db="EMBL/GenBank/DDBJ databases">
        <title>Complete genome of Salinicola endophyticus HNIBRBA4755.</title>
        <authorList>
            <person name="Shin S.Y."/>
            <person name="Kang H."/>
            <person name="Song J."/>
        </authorList>
    </citation>
    <scope>NUCLEOTIDE SEQUENCE</scope>
    <source>
        <strain evidence="16">HNIBRBA4755</strain>
    </source>
</reference>
<organism evidence="16">
    <name type="scientific">Salinicola endophyticus</name>
    <dbReference type="NCBI Taxonomy" id="1949083"/>
    <lineage>
        <taxon>Bacteria</taxon>
        <taxon>Pseudomonadati</taxon>
        <taxon>Pseudomonadota</taxon>
        <taxon>Gammaproteobacteria</taxon>
        <taxon>Oceanospirillales</taxon>
        <taxon>Halomonadaceae</taxon>
        <taxon>Salinicola</taxon>
    </lineage>
</organism>
<feature type="region of interest" description="Disordered" evidence="14">
    <location>
        <begin position="1"/>
        <end position="33"/>
    </location>
</feature>
<dbReference type="Gene3D" id="3.40.10.10">
    <property type="entry name" value="DNA Methylphosphotriester Repair Domain"/>
    <property type="match status" value="1"/>
</dbReference>
<evidence type="ECO:0000256" key="4">
    <source>
        <dbReference type="ARBA" id="ARBA00022603"/>
    </source>
</evidence>
<dbReference type="GO" id="GO:0006285">
    <property type="term" value="P:base-excision repair, AP site formation"/>
    <property type="evidence" value="ECO:0007669"/>
    <property type="project" value="TreeGrafter"/>
</dbReference>
<dbReference type="GO" id="GO:0005737">
    <property type="term" value="C:cytoplasm"/>
    <property type="evidence" value="ECO:0007669"/>
    <property type="project" value="TreeGrafter"/>
</dbReference>
<evidence type="ECO:0000256" key="12">
    <source>
        <dbReference type="ARBA" id="ARBA00023163"/>
    </source>
</evidence>
<dbReference type="SMART" id="SM01009">
    <property type="entry name" value="AlkA_N"/>
    <property type="match status" value="1"/>
</dbReference>
<keyword evidence="6" id="KW-0479">Metal-binding</keyword>
<evidence type="ECO:0000256" key="9">
    <source>
        <dbReference type="ARBA" id="ARBA00023015"/>
    </source>
</evidence>
<dbReference type="Pfam" id="PF02805">
    <property type="entry name" value="Ada_Zn_binding"/>
    <property type="match status" value="1"/>
</dbReference>
<dbReference type="GO" id="GO:0043916">
    <property type="term" value="F:DNA-7-methylguanine glycosylase activity"/>
    <property type="evidence" value="ECO:0007669"/>
    <property type="project" value="TreeGrafter"/>
</dbReference>
<dbReference type="SMART" id="SM00478">
    <property type="entry name" value="ENDO3c"/>
    <property type="match status" value="1"/>
</dbReference>
<dbReference type="FunFam" id="3.40.10.10:FF:000001">
    <property type="entry name" value="DNA-3-methyladenine glycosylase 2"/>
    <property type="match status" value="1"/>
</dbReference>
<keyword evidence="7" id="KW-0227">DNA damage</keyword>
<dbReference type="GO" id="GO:0008725">
    <property type="term" value="F:DNA-3-methyladenine glycosylase activity"/>
    <property type="evidence" value="ECO:0007669"/>
    <property type="project" value="TreeGrafter"/>
</dbReference>
<feature type="domain" description="HTH araC/xylS-type" evidence="15">
    <location>
        <begin position="122"/>
        <end position="220"/>
    </location>
</feature>
<dbReference type="GO" id="GO:0008270">
    <property type="term" value="F:zinc ion binding"/>
    <property type="evidence" value="ECO:0007669"/>
    <property type="project" value="InterPro"/>
</dbReference>
<dbReference type="InterPro" id="IPR004026">
    <property type="entry name" value="Ada_DNA_repair_Zn-bd"/>
</dbReference>
<dbReference type="InterPro" id="IPR018060">
    <property type="entry name" value="HTH_AraC"/>
</dbReference>
<keyword evidence="8" id="KW-0862">Zinc</keyword>
<evidence type="ECO:0000256" key="5">
    <source>
        <dbReference type="ARBA" id="ARBA00022679"/>
    </source>
</evidence>
<name>A0AB74UK15_9GAMM</name>
<dbReference type="InterPro" id="IPR009057">
    <property type="entry name" value="Homeodomain-like_sf"/>
</dbReference>
<evidence type="ECO:0000313" key="16">
    <source>
        <dbReference type="EMBL" id="XCJ81350.1"/>
    </source>
</evidence>
<dbReference type="GO" id="GO:0043565">
    <property type="term" value="F:sequence-specific DNA binding"/>
    <property type="evidence" value="ECO:0007669"/>
    <property type="project" value="InterPro"/>
</dbReference>
<evidence type="ECO:0000259" key="15">
    <source>
        <dbReference type="PROSITE" id="PS01124"/>
    </source>
</evidence>
<dbReference type="GO" id="GO:0032131">
    <property type="term" value="F:alkylated DNA binding"/>
    <property type="evidence" value="ECO:0007669"/>
    <property type="project" value="TreeGrafter"/>
</dbReference>
<keyword evidence="9" id="KW-0805">Transcription regulation</keyword>
<dbReference type="SMART" id="SM00342">
    <property type="entry name" value="HTH_ARAC"/>
    <property type="match status" value="1"/>
</dbReference>
<keyword evidence="13" id="KW-0234">DNA repair</keyword>
<accession>A0AB74UK15</accession>
<dbReference type="InterPro" id="IPR011257">
    <property type="entry name" value="DNA_glycosylase"/>
</dbReference>
<dbReference type="PROSITE" id="PS01124">
    <property type="entry name" value="HTH_ARAC_FAMILY_2"/>
    <property type="match status" value="1"/>
</dbReference>
<evidence type="ECO:0000256" key="3">
    <source>
        <dbReference type="ARBA" id="ARBA00012000"/>
    </source>
</evidence>
<dbReference type="PANTHER" id="PTHR43003:SF13">
    <property type="entry name" value="DNA-3-METHYLADENINE GLYCOSYLASE 2"/>
    <property type="match status" value="1"/>
</dbReference>
<keyword evidence="12" id="KW-0804">Transcription</keyword>
<dbReference type="InterPro" id="IPR051912">
    <property type="entry name" value="Alkylbase_DNA_Glycosylase/TA"/>
</dbReference>
<dbReference type="InterPro" id="IPR035451">
    <property type="entry name" value="Ada-like_dom_sf"/>
</dbReference>
<dbReference type="AlphaFoldDB" id="A0AB74UK15"/>
<evidence type="ECO:0000256" key="11">
    <source>
        <dbReference type="ARBA" id="ARBA00023159"/>
    </source>
</evidence>
<dbReference type="Pfam" id="PF12833">
    <property type="entry name" value="HTH_18"/>
    <property type="match status" value="1"/>
</dbReference>
<sequence>MHDASQLNVTDASTSLPDAARLGASPPQASELEAPFSLAPEQCRRARLARDARFDGRFFIGVVTTGIYCRPICPVTPPHEENVRYFGSAIAAAAAGFRPCLRCRPDSAPRSPAWRGTHTTLSRALALIDAGSLQRGSVAALCRRLGIGERYLRQLFQRHLGVSPKTYALYRQCLFAKQLLHDTALPITDIAYASGFGSLRRFNDAFQRQLHLSPSAVRRRRGDPQAPLTLTLTYRPPYDWARLRHFHALHQLTGLEWIDDERFGRTFRLGAVTGHFTAYHLPERHAFAVSLALSDLAALDEVVRCLRRLLDLDADTQTIEGHLAAALPGLTPRPGLRLPGVWDLFEAGVRAVLGQQISIVAATRLLQQLIDHLGEQDDAGRRRFPTPAAIAASDLAFLKLPGARRETLKRFATAYRDGELGDDPASWQRLKGIGPWTAKVAAFRGLSDPDVWLDGDVGLRRALAHQPQPLDPARAAPWRSYLTLQLWDTVI</sequence>
<dbReference type="GO" id="GO:0006307">
    <property type="term" value="P:DNA alkylation repair"/>
    <property type="evidence" value="ECO:0007669"/>
    <property type="project" value="TreeGrafter"/>
</dbReference>
<dbReference type="SUPFAM" id="SSF46689">
    <property type="entry name" value="Homeodomain-like"/>
    <property type="match status" value="2"/>
</dbReference>
<dbReference type="PANTHER" id="PTHR43003">
    <property type="entry name" value="DNA-3-METHYLADENINE GLYCOSYLASE"/>
    <property type="match status" value="1"/>
</dbReference>
<evidence type="ECO:0000256" key="14">
    <source>
        <dbReference type="SAM" id="MobiDB-lite"/>
    </source>
</evidence>